<evidence type="ECO:0000313" key="2">
    <source>
        <dbReference type="WBParaSite" id="ACRNAN_scaffold920.g24666.t1"/>
    </source>
</evidence>
<protein>
    <submittedName>
        <fullName evidence="2">Uncharacterized protein</fullName>
    </submittedName>
</protein>
<reference evidence="2" key="1">
    <citation type="submission" date="2022-11" db="UniProtKB">
        <authorList>
            <consortium name="WormBaseParasite"/>
        </authorList>
    </citation>
    <scope>IDENTIFICATION</scope>
</reference>
<dbReference type="Proteomes" id="UP000887540">
    <property type="component" value="Unplaced"/>
</dbReference>
<evidence type="ECO:0000313" key="1">
    <source>
        <dbReference type="Proteomes" id="UP000887540"/>
    </source>
</evidence>
<name>A0A914EN56_9BILA</name>
<dbReference type="WBParaSite" id="ACRNAN_scaffold920.g24666.t1">
    <property type="protein sequence ID" value="ACRNAN_scaffold920.g24666.t1"/>
    <property type="gene ID" value="ACRNAN_scaffold920.g24666"/>
</dbReference>
<keyword evidence="1" id="KW-1185">Reference proteome</keyword>
<accession>A0A914EN56</accession>
<proteinExistence type="predicted"/>
<dbReference type="AlphaFoldDB" id="A0A914EN56"/>
<organism evidence="1 2">
    <name type="scientific">Acrobeloides nanus</name>
    <dbReference type="NCBI Taxonomy" id="290746"/>
    <lineage>
        <taxon>Eukaryota</taxon>
        <taxon>Metazoa</taxon>
        <taxon>Ecdysozoa</taxon>
        <taxon>Nematoda</taxon>
        <taxon>Chromadorea</taxon>
        <taxon>Rhabditida</taxon>
        <taxon>Tylenchina</taxon>
        <taxon>Cephalobomorpha</taxon>
        <taxon>Cephaloboidea</taxon>
        <taxon>Cephalobidae</taxon>
        <taxon>Acrobeloides</taxon>
    </lineage>
</organism>
<sequence>MFHRWQQPHMKDQHHQDQYDVVQFVGTHLPSFIMAHWHVLAVKDFFDGLLKRAGINMCVVMKRSVLLTSMKETAVDIVDSEDAYKLA</sequence>